<dbReference type="InterPro" id="IPR035940">
    <property type="entry name" value="CAP_sf"/>
</dbReference>
<evidence type="ECO:0000313" key="2">
    <source>
        <dbReference type="EMBL" id="KJH40347.1"/>
    </source>
</evidence>
<feature type="non-terminal residue" evidence="2">
    <location>
        <position position="172"/>
    </location>
</feature>
<dbReference type="Pfam" id="PF00188">
    <property type="entry name" value="CAP"/>
    <property type="match status" value="1"/>
</dbReference>
<organism evidence="2 3">
    <name type="scientific">Dictyocaulus viviparus</name>
    <name type="common">Bovine lungworm</name>
    <dbReference type="NCBI Taxonomy" id="29172"/>
    <lineage>
        <taxon>Eukaryota</taxon>
        <taxon>Metazoa</taxon>
        <taxon>Ecdysozoa</taxon>
        <taxon>Nematoda</taxon>
        <taxon>Chromadorea</taxon>
        <taxon>Rhabditida</taxon>
        <taxon>Rhabditina</taxon>
        <taxon>Rhabditomorpha</taxon>
        <taxon>Strongyloidea</taxon>
        <taxon>Metastrongylidae</taxon>
        <taxon>Dictyocaulus</taxon>
    </lineage>
</organism>
<dbReference type="SUPFAM" id="SSF55797">
    <property type="entry name" value="PR-1-like"/>
    <property type="match status" value="1"/>
</dbReference>
<gene>
    <name evidence="2" type="ORF">DICVIV_13707</name>
</gene>
<reference evidence="3" key="2">
    <citation type="journal article" date="2016" name="Sci. Rep.">
        <title>Dictyocaulus viviparus genome, variome and transcriptome elucidate lungworm biology and support future intervention.</title>
        <authorList>
            <person name="McNulty S.N."/>
            <person name="Strube C."/>
            <person name="Rosa B.A."/>
            <person name="Martin J.C."/>
            <person name="Tyagi R."/>
            <person name="Choi Y.J."/>
            <person name="Wang Q."/>
            <person name="Hallsworth Pepin K."/>
            <person name="Zhang X."/>
            <person name="Ozersky P."/>
            <person name="Wilson R.K."/>
            <person name="Sternberg P.W."/>
            <person name="Gasser R.B."/>
            <person name="Mitreva M."/>
        </authorList>
    </citation>
    <scope>NUCLEOTIDE SEQUENCE [LARGE SCALE GENOMIC DNA]</scope>
    <source>
        <strain evidence="3">HannoverDv2000</strain>
    </source>
</reference>
<dbReference type="EMBL" id="KN717329">
    <property type="protein sequence ID" value="KJH40347.1"/>
    <property type="molecule type" value="Genomic_DNA"/>
</dbReference>
<proteinExistence type="predicted"/>
<accession>A0A0D8X9B2</accession>
<keyword evidence="3" id="KW-1185">Reference proteome</keyword>
<evidence type="ECO:0000313" key="3">
    <source>
        <dbReference type="Proteomes" id="UP000053766"/>
    </source>
</evidence>
<evidence type="ECO:0000259" key="1">
    <source>
        <dbReference type="Pfam" id="PF00188"/>
    </source>
</evidence>
<dbReference type="OrthoDB" id="414826at2759"/>
<sequence>MKLYLAEDVAKKKHTNCLTTRAIADAVNSWWKTALNDGTLVNLTPSEENRKMIPFLQMANGKTNKLGCAYHICDADYENYDETGDDSKGYLLFVCKYGDPHIKIGTPIYTEGEPCDSCKDRCTFNNALCDTKSSSRRLRQRSKVRPPCHGANGGPFRRLMMLWRNALTLSNA</sequence>
<dbReference type="Gene3D" id="3.40.33.10">
    <property type="entry name" value="CAP"/>
    <property type="match status" value="1"/>
</dbReference>
<reference evidence="2 3" key="1">
    <citation type="submission" date="2013-11" db="EMBL/GenBank/DDBJ databases">
        <title>Draft genome of the bovine lungworm Dictyocaulus viviparus.</title>
        <authorList>
            <person name="Mitreva M."/>
        </authorList>
    </citation>
    <scope>NUCLEOTIDE SEQUENCE [LARGE SCALE GENOMIC DNA]</scope>
    <source>
        <strain evidence="2 3">HannoverDv2000</strain>
    </source>
</reference>
<name>A0A0D8X9B2_DICVI</name>
<protein>
    <recommendedName>
        <fullName evidence="1">SCP domain-containing protein</fullName>
    </recommendedName>
</protein>
<dbReference type="AlphaFoldDB" id="A0A0D8X9B2"/>
<dbReference type="Proteomes" id="UP000053766">
    <property type="component" value="Unassembled WGS sequence"/>
</dbReference>
<dbReference type="InterPro" id="IPR014044">
    <property type="entry name" value="CAP_dom"/>
</dbReference>
<feature type="domain" description="SCP" evidence="1">
    <location>
        <begin position="21"/>
        <end position="97"/>
    </location>
</feature>